<keyword evidence="3" id="KW-0812">Transmembrane</keyword>
<keyword evidence="1" id="KW-0175">Coiled coil</keyword>
<gene>
    <name evidence="4" type="ORF">GLOIN_2v1677591</name>
</gene>
<reference evidence="4 5" key="1">
    <citation type="journal article" date="2013" name="Proc. Natl. Acad. Sci. U.S.A.">
        <title>Genome of an arbuscular mycorrhizal fungus provides insight into the oldest plant symbiosis.</title>
        <authorList>
            <person name="Tisserant E."/>
            <person name="Malbreil M."/>
            <person name="Kuo A."/>
            <person name="Kohler A."/>
            <person name="Symeonidi A."/>
            <person name="Balestrini R."/>
            <person name="Charron P."/>
            <person name="Duensing N."/>
            <person name="Frei Dit Frey N."/>
            <person name="Gianinazzi-Pearson V."/>
            <person name="Gilbert L.B."/>
            <person name="Handa Y."/>
            <person name="Herr J.R."/>
            <person name="Hijri M."/>
            <person name="Koul R."/>
            <person name="Kawaguchi M."/>
            <person name="Krajinski F."/>
            <person name="Lammers P.J."/>
            <person name="Masclaux F.G."/>
            <person name="Murat C."/>
            <person name="Morin E."/>
            <person name="Ndikumana S."/>
            <person name="Pagni M."/>
            <person name="Petitpierre D."/>
            <person name="Requena N."/>
            <person name="Rosikiewicz P."/>
            <person name="Riley R."/>
            <person name="Saito K."/>
            <person name="San Clemente H."/>
            <person name="Shapiro H."/>
            <person name="van Tuinen D."/>
            <person name="Becard G."/>
            <person name="Bonfante P."/>
            <person name="Paszkowski U."/>
            <person name="Shachar-Hill Y.Y."/>
            <person name="Tuskan G.A."/>
            <person name="Young P.W."/>
            <person name="Sanders I.R."/>
            <person name="Henrissat B."/>
            <person name="Rensing S.A."/>
            <person name="Grigoriev I.V."/>
            <person name="Corradi N."/>
            <person name="Roux C."/>
            <person name="Martin F."/>
        </authorList>
    </citation>
    <scope>NUCLEOTIDE SEQUENCE [LARGE SCALE GENOMIC DNA]</scope>
    <source>
        <strain evidence="4 5">DAOM 197198</strain>
    </source>
</reference>
<evidence type="ECO:0000256" key="2">
    <source>
        <dbReference type="SAM" id="MobiDB-lite"/>
    </source>
</evidence>
<feature type="transmembrane region" description="Helical" evidence="3">
    <location>
        <begin position="88"/>
        <end position="108"/>
    </location>
</feature>
<protein>
    <submittedName>
        <fullName evidence="4">Uncharacterized protein</fullName>
    </submittedName>
</protein>
<name>A0A2H5RKL5_RHIID</name>
<feature type="region of interest" description="Disordered" evidence="2">
    <location>
        <begin position="342"/>
        <end position="377"/>
    </location>
</feature>
<feature type="transmembrane region" description="Helical" evidence="3">
    <location>
        <begin position="275"/>
        <end position="295"/>
    </location>
</feature>
<dbReference type="VEuPathDB" id="FungiDB:RhiirFUN_013172"/>
<feature type="transmembrane region" description="Helical" evidence="3">
    <location>
        <begin position="212"/>
        <end position="235"/>
    </location>
</feature>
<organism evidence="4 5">
    <name type="scientific">Rhizophagus irregularis (strain DAOM 181602 / DAOM 197198 / MUCL 43194)</name>
    <name type="common">Arbuscular mycorrhizal fungus</name>
    <name type="synonym">Glomus intraradices</name>
    <dbReference type="NCBI Taxonomy" id="747089"/>
    <lineage>
        <taxon>Eukaryota</taxon>
        <taxon>Fungi</taxon>
        <taxon>Fungi incertae sedis</taxon>
        <taxon>Mucoromycota</taxon>
        <taxon>Glomeromycotina</taxon>
        <taxon>Glomeromycetes</taxon>
        <taxon>Glomerales</taxon>
        <taxon>Glomeraceae</taxon>
        <taxon>Rhizophagus</taxon>
    </lineage>
</organism>
<dbReference type="AlphaFoldDB" id="A0A2H5RKL5"/>
<keyword evidence="3" id="KW-1133">Transmembrane helix</keyword>
<dbReference type="EMBL" id="AUPC02000245">
    <property type="protein sequence ID" value="POG64281.1"/>
    <property type="molecule type" value="Genomic_DNA"/>
</dbReference>
<keyword evidence="3" id="KW-0472">Membrane</keyword>
<evidence type="ECO:0000313" key="4">
    <source>
        <dbReference type="EMBL" id="POG64281.1"/>
    </source>
</evidence>
<feature type="region of interest" description="Disordered" evidence="2">
    <location>
        <begin position="420"/>
        <end position="440"/>
    </location>
</feature>
<accession>A0A2H5RKL5</accession>
<keyword evidence="5" id="KW-1185">Reference proteome</keyword>
<evidence type="ECO:0000313" key="5">
    <source>
        <dbReference type="Proteomes" id="UP000018888"/>
    </source>
</evidence>
<evidence type="ECO:0000256" key="3">
    <source>
        <dbReference type="SAM" id="Phobius"/>
    </source>
</evidence>
<comment type="caution">
    <text evidence="4">The sequence shown here is derived from an EMBL/GenBank/DDBJ whole genome shotgun (WGS) entry which is preliminary data.</text>
</comment>
<evidence type="ECO:0000256" key="1">
    <source>
        <dbReference type="SAM" id="Coils"/>
    </source>
</evidence>
<feature type="transmembrane region" description="Helical" evidence="3">
    <location>
        <begin position="315"/>
        <end position="336"/>
    </location>
</feature>
<proteinExistence type="predicted"/>
<feature type="transmembrane region" description="Helical" evidence="3">
    <location>
        <begin position="42"/>
        <end position="63"/>
    </location>
</feature>
<feature type="transmembrane region" description="Helical" evidence="3">
    <location>
        <begin position="120"/>
        <end position="144"/>
    </location>
</feature>
<sequence length="563" mass="64061">MKLNSPFTIACKNDSSLQICSCDFRVNIHDCPESHILIISNWLVFSYCGLLTITAATSLWYLIKKKDQAFFLPSRRDRGKIKPRPQHTYFTMCLAYCPFQMIHSILLLTDSYPNIMWAEIGHTLPIVLTTMVAILYPLSILYSISAFEVGTNLRPISMSSILSEVPITRNAIKTDLACIFMIIITFCLFVLAAALTGYYADINDLTNANKLFLIQNFVWAIWGFFYIIAMLWFWFRFINIVLENINDLTNQHQTQNSELQNKLEQLRKGTRNLSLPVYGQIITVIIYIPALILYGLYHRTSTIFNFKINLFYMSIWYFTFPLILHITQWLMIYNIITTPGNSGKNSTNKNHSRNNDETKVSVSTFNGNPKVKRNSNKMNSKLTGVENDIVEEEMYNTYTPKSDINNEDNEGNVNSISGILNKNDKISQPSGISGKRGSTSFSSHTIFSDTSTLITNGYNRPISPTFTMSNITTSCPTSPRFSSSMPSSPSSPSPINIPMVPIHRDSIASQRDSINSNMSNFSITSNFSNNISSNQRKEWLAKRPAITPNRHRPLYRDSYKNSL</sequence>
<reference evidence="4 5" key="2">
    <citation type="journal article" date="2018" name="New Phytol.">
        <title>High intraspecific genome diversity in the model arbuscular mycorrhizal symbiont Rhizophagus irregularis.</title>
        <authorList>
            <person name="Chen E.C.H."/>
            <person name="Morin E."/>
            <person name="Beaudet D."/>
            <person name="Noel J."/>
            <person name="Yildirir G."/>
            <person name="Ndikumana S."/>
            <person name="Charron P."/>
            <person name="St-Onge C."/>
            <person name="Giorgi J."/>
            <person name="Kruger M."/>
            <person name="Marton T."/>
            <person name="Ropars J."/>
            <person name="Grigoriev I.V."/>
            <person name="Hainaut M."/>
            <person name="Henrissat B."/>
            <person name="Roux C."/>
            <person name="Martin F."/>
            <person name="Corradi N."/>
        </authorList>
    </citation>
    <scope>NUCLEOTIDE SEQUENCE [LARGE SCALE GENOMIC DNA]</scope>
    <source>
        <strain evidence="4 5">DAOM 197198</strain>
    </source>
</reference>
<feature type="coiled-coil region" evidence="1">
    <location>
        <begin position="242"/>
        <end position="269"/>
    </location>
</feature>
<feature type="transmembrane region" description="Helical" evidence="3">
    <location>
        <begin position="176"/>
        <end position="200"/>
    </location>
</feature>
<dbReference type="Proteomes" id="UP000018888">
    <property type="component" value="Unassembled WGS sequence"/>
</dbReference>